<reference evidence="2" key="1">
    <citation type="submission" date="2023-11" db="EMBL/GenBank/DDBJ databases">
        <title>Genome assemblies of two species of porcelain crab, Petrolisthes cinctipes and Petrolisthes manimaculis (Anomura: Porcellanidae).</title>
        <authorList>
            <person name="Angst P."/>
        </authorList>
    </citation>
    <scope>NUCLEOTIDE SEQUENCE</scope>
    <source>
        <strain evidence="2">PB745_02</strain>
        <tissue evidence="2">Gill</tissue>
    </source>
</reference>
<keyword evidence="3" id="KW-1185">Reference proteome</keyword>
<dbReference type="AlphaFoldDB" id="A0AAE1UC57"/>
<evidence type="ECO:0000313" key="3">
    <source>
        <dbReference type="Proteomes" id="UP001292094"/>
    </source>
</evidence>
<feature type="compositionally biased region" description="Low complexity" evidence="1">
    <location>
        <begin position="67"/>
        <end position="79"/>
    </location>
</feature>
<dbReference type="Proteomes" id="UP001292094">
    <property type="component" value="Unassembled WGS sequence"/>
</dbReference>
<feature type="compositionally biased region" description="Low complexity" evidence="1">
    <location>
        <begin position="118"/>
        <end position="130"/>
    </location>
</feature>
<dbReference type="EMBL" id="JAWZYT010001118">
    <property type="protein sequence ID" value="KAK4315321.1"/>
    <property type="molecule type" value="Genomic_DNA"/>
</dbReference>
<feature type="region of interest" description="Disordered" evidence="1">
    <location>
        <begin position="1"/>
        <end position="29"/>
    </location>
</feature>
<gene>
    <name evidence="2" type="ORF">Pmani_013447</name>
</gene>
<evidence type="ECO:0000313" key="2">
    <source>
        <dbReference type="EMBL" id="KAK4315321.1"/>
    </source>
</evidence>
<name>A0AAE1UC57_9EUCA</name>
<protein>
    <submittedName>
        <fullName evidence="2">Uncharacterized protein</fullName>
    </submittedName>
</protein>
<feature type="region of interest" description="Disordered" evidence="1">
    <location>
        <begin position="42"/>
        <end position="130"/>
    </location>
</feature>
<proteinExistence type="predicted"/>
<evidence type="ECO:0000256" key="1">
    <source>
        <dbReference type="SAM" id="MobiDB-lite"/>
    </source>
</evidence>
<organism evidence="2 3">
    <name type="scientific">Petrolisthes manimaculis</name>
    <dbReference type="NCBI Taxonomy" id="1843537"/>
    <lineage>
        <taxon>Eukaryota</taxon>
        <taxon>Metazoa</taxon>
        <taxon>Ecdysozoa</taxon>
        <taxon>Arthropoda</taxon>
        <taxon>Crustacea</taxon>
        <taxon>Multicrustacea</taxon>
        <taxon>Malacostraca</taxon>
        <taxon>Eumalacostraca</taxon>
        <taxon>Eucarida</taxon>
        <taxon>Decapoda</taxon>
        <taxon>Pleocyemata</taxon>
        <taxon>Anomura</taxon>
        <taxon>Galatheoidea</taxon>
        <taxon>Porcellanidae</taxon>
        <taxon>Petrolisthes</taxon>
    </lineage>
</organism>
<accession>A0AAE1UC57</accession>
<sequence length="130" mass="14563">MYRGPCLPDISEAEEEPAEDTLSSASTASFWSHERELYDPWWRSTPPTADAIRASSSTPPLYRGLVRTAPPTSPTSPVESRPRTRRRTTRQPAKGRSGTPPAQHCMPRRRRFYTMGKSTNHTSSSSSTKQ</sequence>
<comment type="caution">
    <text evidence="2">The sequence shown here is derived from an EMBL/GenBank/DDBJ whole genome shotgun (WGS) entry which is preliminary data.</text>
</comment>